<sequence>MSAHCREDNPAADALSRAFVSSLEQGVNFYEMARAQLDDERSQLSGLDNQPAISRHSTPRLRPYTTV</sequence>
<evidence type="ECO:0000313" key="2">
    <source>
        <dbReference type="EMBL" id="QQP38885.1"/>
    </source>
</evidence>
<protein>
    <submittedName>
        <fullName evidence="2">Uncharacterized protein</fullName>
    </submittedName>
</protein>
<feature type="region of interest" description="Disordered" evidence="1">
    <location>
        <begin position="40"/>
        <end position="67"/>
    </location>
</feature>
<organism evidence="2 3">
    <name type="scientific">Caligus rogercresseyi</name>
    <name type="common">Sea louse</name>
    <dbReference type="NCBI Taxonomy" id="217165"/>
    <lineage>
        <taxon>Eukaryota</taxon>
        <taxon>Metazoa</taxon>
        <taxon>Ecdysozoa</taxon>
        <taxon>Arthropoda</taxon>
        <taxon>Crustacea</taxon>
        <taxon>Multicrustacea</taxon>
        <taxon>Hexanauplia</taxon>
        <taxon>Copepoda</taxon>
        <taxon>Siphonostomatoida</taxon>
        <taxon>Caligidae</taxon>
        <taxon>Caligus</taxon>
    </lineage>
</organism>
<feature type="compositionally biased region" description="Polar residues" evidence="1">
    <location>
        <begin position="43"/>
        <end position="56"/>
    </location>
</feature>
<proteinExistence type="predicted"/>
<evidence type="ECO:0000313" key="3">
    <source>
        <dbReference type="Proteomes" id="UP000595437"/>
    </source>
</evidence>
<keyword evidence="3" id="KW-1185">Reference proteome</keyword>
<accession>A0A7T8GW17</accession>
<evidence type="ECO:0000256" key="1">
    <source>
        <dbReference type="SAM" id="MobiDB-lite"/>
    </source>
</evidence>
<gene>
    <name evidence="2" type="ORF">FKW44_019587</name>
</gene>
<reference evidence="3" key="1">
    <citation type="submission" date="2021-01" db="EMBL/GenBank/DDBJ databases">
        <title>Caligus Genome Assembly.</title>
        <authorList>
            <person name="Gallardo-Escarate C."/>
        </authorList>
    </citation>
    <scope>NUCLEOTIDE SEQUENCE [LARGE SCALE GENOMIC DNA]</scope>
</reference>
<dbReference type="AlphaFoldDB" id="A0A7T8GW17"/>
<dbReference type="EMBL" id="CP045903">
    <property type="protein sequence ID" value="QQP38885.1"/>
    <property type="molecule type" value="Genomic_DNA"/>
</dbReference>
<dbReference type="Proteomes" id="UP000595437">
    <property type="component" value="Chromosome 14"/>
</dbReference>
<name>A0A7T8GW17_CALRO</name>